<dbReference type="Pfam" id="PF06283">
    <property type="entry name" value="ThuA"/>
    <property type="match status" value="1"/>
</dbReference>
<dbReference type="Gene3D" id="2.120.10.30">
    <property type="entry name" value="TolB, C-terminal domain"/>
    <property type="match status" value="1"/>
</dbReference>
<dbReference type="InterPro" id="IPR011042">
    <property type="entry name" value="6-blade_b-propeller_TolB-like"/>
</dbReference>
<evidence type="ECO:0000256" key="2">
    <source>
        <dbReference type="SAM" id="Phobius"/>
    </source>
</evidence>
<dbReference type="PANTHER" id="PTHR33546:SF1">
    <property type="entry name" value="LARGE, MULTIFUNCTIONAL SECRETED PROTEIN"/>
    <property type="match status" value="1"/>
</dbReference>
<keyword evidence="2" id="KW-0812">Transmembrane</keyword>
<dbReference type="InterPro" id="IPR011989">
    <property type="entry name" value="ARM-like"/>
</dbReference>
<reference evidence="5" key="1">
    <citation type="journal article" date="2007" name="Environ. Microbiol.">
        <title>Proteorhodopsin photosystem gene clusters exhibit co-evolutionary trends and shared ancestry among diverse marine microbial phyla.</title>
        <authorList>
            <person name="McCarren J."/>
            <person name="Delong E.F."/>
        </authorList>
    </citation>
    <scope>NUCLEOTIDE SEQUENCE</scope>
</reference>
<dbReference type="InterPro" id="IPR029010">
    <property type="entry name" value="ThuA-like"/>
</dbReference>
<evidence type="ECO:0000259" key="3">
    <source>
        <dbReference type="Pfam" id="PF06283"/>
    </source>
</evidence>
<dbReference type="SUPFAM" id="SSF50952">
    <property type="entry name" value="Soluble quinoprotein glucose dehydrogenase"/>
    <property type="match status" value="1"/>
</dbReference>
<sequence>MSFEDMIQITQKEPISRSARLHATPKTITATIKFYFLPLFLFLPFFATWSATKTSNAPFLTPDEAITNMKTLKGFEVKAFVAEPDIGEAIAFCFDFRGRLWTLENYNYQTRKAHSADKRNRIQIFEDLDGDGVFDKKKTFTENLTFSSGLAVGMGGVYVGMPPELIFIPDADGDDKPDGPHEVLLDGWGIQDRHETLNSFIWGPDGWLYGCHGVFTQSLVGHPGAKDEDRQFIDAGIWRFHPQSKEFEVFAEGLSNPWGFDFNDMGQGFATCCVIPHLFHVVQGGVYHKQSKQNVNPFVYDNIKTIRDHVHKSAHGGARFYLADVFPEKYRDQLFMCNIHEHAVLIDYMVPKGSSFIGKHGDDFLLANDLAWVGFSVETGPDGGIYILDWHDQNICGNEIKFANSARVYRIMPKGVKGPKPFNLEKLSDLELVELQNHSNDWYVRQSRTILHHRTISGKLNKSSVHGKLKSMLVNAKTVGKRLRALWSLHVTDGITQEHALSLLDDSEQYIRAWTIQLLGENKNLSGVIRAKFVEMAKSEKSPVVRLYLASALQRMPHDQRWGILESLSKYAEDKEDNNIPRMLWLALEPMVVKHPQKALQLASGSALPRLQEFTPRRLLGGKTASNTRKPSKSSMSKWQGIVQQSAPKFSINGSGVGGVVRFDSFRNKTATRTHPIKRGVPSVLCRKLKIEDDMKTILRATVSHHPHGDWELRVRVNGKIISRKEVSSKTVTNEWLTHEVDLSPYAGKEINLQLENQPTDWRNEWGYWHEVKVSAVPFVSLKPTKVSQKKKVLFISGKPSHGRMKHEHRAGNIILAKRLNQSGLPVEAVVLDDIGYPKDESVLEDAATIVIFCTGHGGHVLNPKLKEFDALMKRGIGVIMIHWATEAVSGAPGDKFLEWMGGFCDINWSVNPHWKPNFKPRAHPIWNGVDPFSVDDEWYYHMRFVKDRTGLTPILTDVPPLETLKRPDGIRSGNPAVRKAVANGESQHVAWAYERSEGGRGFGFTGGHNHVSWQDDNYRKIMLNAILWTAGMEVPEGGVHSSAPDNVEIESNLDPVIKKKKKS</sequence>
<gene>
    <name evidence="5" type="ORF">ALOHA_HF1049E08.0008</name>
</gene>
<dbReference type="AlphaFoldDB" id="A4GIA9"/>
<dbReference type="InterPro" id="IPR011041">
    <property type="entry name" value="Quinoprot_gluc/sorb_DH_b-prop"/>
</dbReference>
<feature type="transmembrane region" description="Helical" evidence="2">
    <location>
        <begin position="34"/>
        <end position="52"/>
    </location>
</feature>
<keyword evidence="2" id="KW-1133">Transmembrane helix</keyword>
<dbReference type="NCBIfam" id="TIGR02604">
    <property type="entry name" value="Piru_Ver_Nterm"/>
    <property type="match status" value="1"/>
</dbReference>
<dbReference type="InterPro" id="IPR055557">
    <property type="entry name" value="DUF7133"/>
</dbReference>
<dbReference type="Gene3D" id="1.25.10.10">
    <property type="entry name" value="Leucine-rich Repeat Variant"/>
    <property type="match status" value="1"/>
</dbReference>
<evidence type="ECO:0000256" key="1">
    <source>
        <dbReference type="SAM" id="MobiDB-lite"/>
    </source>
</evidence>
<dbReference type="InterPro" id="IPR029062">
    <property type="entry name" value="Class_I_gatase-like"/>
</dbReference>
<feature type="domain" description="DUF7133" evidence="4">
    <location>
        <begin position="62"/>
        <end position="400"/>
    </location>
</feature>
<feature type="domain" description="ThuA-like" evidence="3">
    <location>
        <begin position="793"/>
        <end position="1030"/>
    </location>
</feature>
<dbReference type="Gene3D" id="3.40.50.880">
    <property type="match status" value="1"/>
</dbReference>
<feature type="compositionally biased region" description="Polar residues" evidence="1">
    <location>
        <begin position="624"/>
        <end position="640"/>
    </location>
</feature>
<evidence type="ECO:0000259" key="4">
    <source>
        <dbReference type="Pfam" id="PF23500"/>
    </source>
</evidence>
<proteinExistence type="predicted"/>
<name>A4GIA9_9BACT</name>
<dbReference type="InterPro" id="IPR013428">
    <property type="entry name" value="Membrane-bound_put_N"/>
</dbReference>
<feature type="region of interest" description="Disordered" evidence="1">
    <location>
        <begin position="1040"/>
        <end position="1064"/>
    </location>
</feature>
<accession>A4GIA9</accession>
<evidence type="ECO:0000313" key="5">
    <source>
        <dbReference type="EMBL" id="ABL97820.1"/>
    </source>
</evidence>
<protein>
    <submittedName>
        <fullName evidence="5">Uncharacterized protein</fullName>
    </submittedName>
</protein>
<dbReference type="EMBL" id="EF089402">
    <property type="protein sequence ID" value="ABL97820.1"/>
    <property type="molecule type" value="Genomic_DNA"/>
</dbReference>
<dbReference type="Pfam" id="PF23500">
    <property type="entry name" value="DUF7133"/>
    <property type="match status" value="1"/>
</dbReference>
<dbReference type="PANTHER" id="PTHR33546">
    <property type="entry name" value="LARGE, MULTIFUNCTIONAL SECRETED PROTEIN-RELATED"/>
    <property type="match status" value="1"/>
</dbReference>
<feature type="region of interest" description="Disordered" evidence="1">
    <location>
        <begin position="621"/>
        <end position="640"/>
    </location>
</feature>
<dbReference type="SUPFAM" id="SSF52317">
    <property type="entry name" value="Class I glutamine amidotransferase-like"/>
    <property type="match status" value="1"/>
</dbReference>
<keyword evidence="2" id="KW-0472">Membrane</keyword>
<organism evidence="5">
    <name type="scientific">uncultured marine bacterium HF10_49E08</name>
    <dbReference type="NCBI Taxonomy" id="415447"/>
    <lineage>
        <taxon>Bacteria</taxon>
        <taxon>environmental samples</taxon>
    </lineage>
</organism>